<dbReference type="RefSeq" id="WP_084373127.1">
    <property type="nucleotide sequence ID" value="NZ_FWYF01000002.1"/>
</dbReference>
<dbReference type="Pfam" id="PF16344">
    <property type="entry name" value="FecR_C"/>
    <property type="match status" value="1"/>
</dbReference>
<feature type="domain" description="FecR protein" evidence="2">
    <location>
        <begin position="114"/>
        <end position="207"/>
    </location>
</feature>
<dbReference type="InterPro" id="IPR012373">
    <property type="entry name" value="Ferrdict_sens_TM"/>
</dbReference>
<dbReference type="PANTHER" id="PTHR30273:SF2">
    <property type="entry name" value="PROTEIN FECR"/>
    <property type="match status" value="1"/>
</dbReference>
<organism evidence="4 5">
    <name type="scientific">Reichenbachiella faecimaris</name>
    <dbReference type="NCBI Taxonomy" id="692418"/>
    <lineage>
        <taxon>Bacteria</taxon>
        <taxon>Pseudomonadati</taxon>
        <taxon>Bacteroidota</taxon>
        <taxon>Cytophagia</taxon>
        <taxon>Cytophagales</taxon>
        <taxon>Reichenbachiellaceae</taxon>
        <taxon>Reichenbachiella</taxon>
    </lineage>
</organism>
<dbReference type="Pfam" id="PF04773">
    <property type="entry name" value="FecR"/>
    <property type="match status" value="1"/>
</dbReference>
<keyword evidence="1" id="KW-1133">Transmembrane helix</keyword>
<proteinExistence type="predicted"/>
<keyword evidence="1" id="KW-0472">Membrane</keyword>
<feature type="transmembrane region" description="Helical" evidence="1">
    <location>
        <begin position="82"/>
        <end position="102"/>
    </location>
</feature>
<sequence>MKNQKFFDLCTQELSGAISNEDKLALTKYLEEHPDQLDAFKELQQQWEISGQLRLKYKADPQLAWEKFSELKSDHESKTVRWIHFAIRLAAMVVLTVGLGFLMREFGKSEPYHYATFEGETKWITLSDSSRIRLNESSLLTVAADFNEDDRNVSLEGEAYFEIARDEARPFIIQTNEATTQVLGTAFNIRAIEEEPKVEIYVVNGKVSFTANGSELILTQGMAANFDRTSDLLSLDSEELNALAWQSKTLKFEDSPLDKVFAALQSYFKADMVITNDKIKNCRFTGEFKKPKLKEILKVISISTNVTYTEDNGRFIISGEGCAIEK</sequence>
<dbReference type="STRING" id="692418.SAMN04488029_2484"/>
<accession>A0A1W2GFD4</accession>
<evidence type="ECO:0000256" key="1">
    <source>
        <dbReference type="SAM" id="Phobius"/>
    </source>
</evidence>
<feature type="domain" description="Protein FecR C-terminal" evidence="3">
    <location>
        <begin position="250"/>
        <end position="317"/>
    </location>
</feature>
<dbReference type="Gene3D" id="2.60.120.1440">
    <property type="match status" value="1"/>
</dbReference>
<dbReference type="OrthoDB" id="1452822at2"/>
<dbReference type="Gene3D" id="3.55.50.30">
    <property type="match status" value="1"/>
</dbReference>
<reference evidence="4 5" key="1">
    <citation type="submission" date="2017-04" db="EMBL/GenBank/DDBJ databases">
        <authorList>
            <person name="Afonso C.L."/>
            <person name="Miller P.J."/>
            <person name="Scott M.A."/>
            <person name="Spackman E."/>
            <person name="Goraichik I."/>
            <person name="Dimitrov K.M."/>
            <person name="Suarez D.L."/>
            <person name="Swayne D.E."/>
        </authorList>
    </citation>
    <scope>NUCLEOTIDE SEQUENCE [LARGE SCALE GENOMIC DNA]</scope>
    <source>
        <strain evidence="4 5">DSM 26133</strain>
    </source>
</reference>
<evidence type="ECO:0000313" key="4">
    <source>
        <dbReference type="EMBL" id="SMD35379.1"/>
    </source>
</evidence>
<evidence type="ECO:0000259" key="3">
    <source>
        <dbReference type="Pfam" id="PF16344"/>
    </source>
</evidence>
<dbReference type="PIRSF" id="PIRSF018266">
    <property type="entry name" value="FecR"/>
    <property type="match status" value="1"/>
</dbReference>
<dbReference type="EMBL" id="FWYF01000002">
    <property type="protein sequence ID" value="SMD35379.1"/>
    <property type="molecule type" value="Genomic_DNA"/>
</dbReference>
<dbReference type="PANTHER" id="PTHR30273">
    <property type="entry name" value="PERIPLASMIC SIGNAL SENSOR AND SIGMA FACTOR ACTIVATOR FECR-RELATED"/>
    <property type="match status" value="1"/>
</dbReference>
<dbReference type="InterPro" id="IPR032508">
    <property type="entry name" value="FecR_C"/>
</dbReference>
<evidence type="ECO:0000259" key="2">
    <source>
        <dbReference type="Pfam" id="PF04773"/>
    </source>
</evidence>
<dbReference type="AlphaFoldDB" id="A0A1W2GFD4"/>
<keyword evidence="5" id="KW-1185">Reference proteome</keyword>
<dbReference type="Proteomes" id="UP000192472">
    <property type="component" value="Unassembled WGS sequence"/>
</dbReference>
<gene>
    <name evidence="4" type="ORF">SAMN04488029_2484</name>
</gene>
<keyword evidence="1" id="KW-0812">Transmembrane</keyword>
<dbReference type="GO" id="GO:0016989">
    <property type="term" value="F:sigma factor antagonist activity"/>
    <property type="evidence" value="ECO:0007669"/>
    <property type="project" value="TreeGrafter"/>
</dbReference>
<protein>
    <submittedName>
        <fullName evidence="4">FecR family protein</fullName>
    </submittedName>
</protein>
<name>A0A1W2GFD4_REIFA</name>
<dbReference type="InterPro" id="IPR006860">
    <property type="entry name" value="FecR"/>
</dbReference>
<evidence type="ECO:0000313" key="5">
    <source>
        <dbReference type="Proteomes" id="UP000192472"/>
    </source>
</evidence>